<dbReference type="PANTHER" id="PTHR43783:SF1">
    <property type="entry name" value="UDP-N-ACETYLGLUCOSAMINE 1-CARBOXYVINYLTRANSFERASE"/>
    <property type="match status" value="1"/>
</dbReference>
<feature type="binding site" evidence="13">
    <location>
        <position position="381"/>
    </location>
    <ligand>
        <name>UDP-N-acetyl-alpha-D-glucosamine</name>
        <dbReference type="ChEBI" id="CHEBI:57705"/>
    </ligand>
</feature>
<proteinExistence type="inferred from homology"/>
<dbReference type="EMBL" id="BOMH01000007">
    <property type="protein sequence ID" value="GID63191.1"/>
    <property type="molecule type" value="Genomic_DNA"/>
</dbReference>
<dbReference type="GO" id="GO:0005737">
    <property type="term" value="C:cytoplasm"/>
    <property type="evidence" value="ECO:0007669"/>
    <property type="project" value="UniProtKB-SubCell"/>
</dbReference>
<name>A0A919IF25_9ACTN</name>
<evidence type="ECO:0000256" key="6">
    <source>
        <dbReference type="ARBA" id="ARBA00022960"/>
    </source>
</evidence>
<dbReference type="InterPro" id="IPR050068">
    <property type="entry name" value="MurA_subfamily"/>
</dbReference>
<organism evidence="15 16">
    <name type="scientific">Actinoplanes cyaneus</name>
    <dbReference type="NCBI Taxonomy" id="52696"/>
    <lineage>
        <taxon>Bacteria</taxon>
        <taxon>Bacillati</taxon>
        <taxon>Actinomycetota</taxon>
        <taxon>Actinomycetes</taxon>
        <taxon>Micromonosporales</taxon>
        <taxon>Micromonosporaceae</taxon>
        <taxon>Actinoplanes</taxon>
    </lineage>
</organism>
<comment type="caution">
    <text evidence="15">The sequence shown here is derived from an EMBL/GenBank/DDBJ whole genome shotgun (WGS) entry which is preliminary data.</text>
</comment>
<comment type="catalytic activity">
    <reaction evidence="12 13">
        <text>phosphoenolpyruvate + UDP-N-acetyl-alpha-D-glucosamine = UDP-N-acetyl-3-O-(1-carboxyvinyl)-alpha-D-glucosamine + phosphate</text>
        <dbReference type="Rhea" id="RHEA:18681"/>
        <dbReference type="ChEBI" id="CHEBI:43474"/>
        <dbReference type="ChEBI" id="CHEBI:57705"/>
        <dbReference type="ChEBI" id="CHEBI:58702"/>
        <dbReference type="ChEBI" id="CHEBI:68483"/>
        <dbReference type="EC" id="2.5.1.7"/>
    </reaction>
</comment>
<reference evidence="15" key="1">
    <citation type="submission" date="2021-01" db="EMBL/GenBank/DDBJ databases">
        <title>Whole genome shotgun sequence of Actinoplanes cyaneus NBRC 14990.</title>
        <authorList>
            <person name="Komaki H."/>
            <person name="Tamura T."/>
        </authorList>
    </citation>
    <scope>NUCLEOTIDE SEQUENCE</scope>
    <source>
        <strain evidence="15">NBRC 14990</strain>
    </source>
</reference>
<evidence type="ECO:0000313" key="15">
    <source>
        <dbReference type="EMBL" id="GID63191.1"/>
    </source>
</evidence>
<feature type="domain" description="Enolpyruvate transferase" evidence="14">
    <location>
        <begin position="44"/>
        <end position="476"/>
    </location>
</feature>
<evidence type="ECO:0000313" key="16">
    <source>
        <dbReference type="Proteomes" id="UP000619479"/>
    </source>
</evidence>
<evidence type="ECO:0000259" key="14">
    <source>
        <dbReference type="Pfam" id="PF00275"/>
    </source>
</evidence>
<dbReference type="InterPro" id="IPR013792">
    <property type="entry name" value="RNA3'P_cycl/enolpyr_Trfase_a/b"/>
</dbReference>
<accession>A0A919IF25</accession>
<feature type="binding site" evidence="13">
    <location>
        <position position="359"/>
    </location>
    <ligand>
        <name>UDP-N-acetyl-alpha-D-glucosamine</name>
        <dbReference type="ChEBI" id="CHEBI:57705"/>
    </ligand>
</feature>
<sequence length="486" mass="52667">MSLSAMLPRLQKRVPPPEFLPLDHRALSARRLEVTLTDDVLIVHGGTPLQGQIRVRGAKNLVSKAMVAALLGETPSRLFDVPRIRDVEVVRGLLELHGVKVSDGAEDGELVMDPTNVESASTDEINVHAGSSRIPILLCGPLLHRLGHAFIPDLGGCHIGPRPIDFHIKALREFGAVVDKTPEGMHLSAPNGLHGAKLELPYPSVGATEQVLLTAVRAEGVTELRNAAIEPEIIDLICILQKMGAIITVHTDRMIEIQGVPRLYGYEHKPIPDRIEAASWAAAALATRGEIEVIGARQADMMTFLNVYRNIGGELKITDDRVARPGVSGAEGGIKFWHPGTELKAVALETDVHPGFMTDWQQPLVVALTQARGISIVHETVYEQRLGYTEALNSMGATIQVYRDCLGGTPCRFGRRNFMHSAVIAGPSKLHAADLVIPDLRAGFAHLIAALAAEGTSRVYGVNLIKRGYEDFEQKLAALGAHVERP</sequence>
<evidence type="ECO:0000256" key="3">
    <source>
        <dbReference type="ARBA" id="ARBA00022490"/>
    </source>
</evidence>
<dbReference type="CDD" id="cd01555">
    <property type="entry name" value="UdpNAET"/>
    <property type="match status" value="1"/>
</dbReference>
<keyword evidence="9 13" id="KW-0961">Cell wall biogenesis/degradation</keyword>
<keyword evidence="7 13" id="KW-0573">Peptidoglycan synthesis</keyword>
<keyword evidence="8 13" id="KW-0131">Cell cycle</keyword>
<dbReference type="Proteomes" id="UP000619479">
    <property type="component" value="Unassembled WGS sequence"/>
</dbReference>
<evidence type="ECO:0000256" key="7">
    <source>
        <dbReference type="ARBA" id="ARBA00022984"/>
    </source>
</evidence>
<protein>
    <recommendedName>
        <fullName evidence="13">UDP-N-acetylglucosamine 1-carboxyvinyltransferase</fullName>
        <ecNumber evidence="13">2.5.1.7</ecNumber>
    </recommendedName>
    <alternativeName>
        <fullName evidence="13">Enoylpyruvate transferase</fullName>
    </alternativeName>
    <alternativeName>
        <fullName evidence="13">UDP-N-acetylglucosamine enolpyruvyl transferase</fullName>
        <shortName evidence="13">EPT</shortName>
    </alternativeName>
</protein>
<gene>
    <name evidence="15" type="primary">murA_1</name>
    <name evidence="13" type="synonym">murA</name>
    <name evidence="15" type="ORF">Acy02nite_10720</name>
</gene>
<dbReference type="GO" id="GO:0009252">
    <property type="term" value="P:peptidoglycan biosynthetic process"/>
    <property type="evidence" value="ECO:0007669"/>
    <property type="project" value="UniProtKB-UniRule"/>
</dbReference>
<evidence type="ECO:0000256" key="4">
    <source>
        <dbReference type="ARBA" id="ARBA00022618"/>
    </source>
</evidence>
<dbReference type="NCBIfam" id="NF006873">
    <property type="entry name" value="PRK09369.1"/>
    <property type="match status" value="1"/>
</dbReference>
<dbReference type="PANTHER" id="PTHR43783">
    <property type="entry name" value="UDP-N-ACETYLGLUCOSAMINE 1-CARBOXYVINYLTRANSFERASE"/>
    <property type="match status" value="1"/>
</dbReference>
<feature type="modified residue" description="2-(S-cysteinyl)pyruvic acid O-phosphothioketal" evidence="13">
    <location>
        <position position="157"/>
    </location>
</feature>
<dbReference type="GO" id="GO:0008360">
    <property type="term" value="P:regulation of cell shape"/>
    <property type="evidence" value="ECO:0007669"/>
    <property type="project" value="UniProtKB-KW"/>
</dbReference>
<dbReference type="NCBIfam" id="TIGR01072">
    <property type="entry name" value="murA"/>
    <property type="match status" value="1"/>
</dbReference>
<comment type="subcellular location">
    <subcellularLocation>
        <location evidence="1 13">Cytoplasm</location>
    </subcellularLocation>
</comment>
<dbReference type="HAMAP" id="MF_00111">
    <property type="entry name" value="MurA"/>
    <property type="match status" value="1"/>
</dbReference>
<keyword evidence="16" id="KW-1185">Reference proteome</keyword>
<comment type="caution">
    <text evidence="13">Lacks conserved residue(s) required for the propagation of feature annotation.</text>
</comment>
<keyword evidence="5 13" id="KW-0808">Transferase</keyword>
<dbReference type="AlphaFoldDB" id="A0A919IF25"/>
<comment type="pathway">
    <text evidence="2 13">Cell wall biogenesis; peptidoglycan biosynthesis.</text>
</comment>
<comment type="similarity">
    <text evidence="11 13">Belongs to the EPSP synthase family. MurA subfamily.</text>
</comment>
<feature type="binding site" evidence="13">
    <location>
        <position position="133"/>
    </location>
    <ligand>
        <name>UDP-N-acetyl-alpha-D-glucosamine</name>
        <dbReference type="ChEBI" id="CHEBI:57705"/>
    </ligand>
</feature>
<evidence type="ECO:0000256" key="1">
    <source>
        <dbReference type="ARBA" id="ARBA00004496"/>
    </source>
</evidence>
<dbReference type="Gene3D" id="3.65.10.10">
    <property type="entry name" value="Enolpyruvate transferase domain"/>
    <property type="match status" value="2"/>
</dbReference>
<dbReference type="GO" id="GO:0071555">
    <property type="term" value="P:cell wall organization"/>
    <property type="evidence" value="ECO:0007669"/>
    <property type="project" value="UniProtKB-KW"/>
</dbReference>
<evidence type="ECO:0000256" key="8">
    <source>
        <dbReference type="ARBA" id="ARBA00023306"/>
    </source>
</evidence>
<keyword evidence="6 13" id="KW-0133">Cell shape</keyword>
<evidence type="ECO:0000256" key="5">
    <source>
        <dbReference type="ARBA" id="ARBA00022679"/>
    </source>
</evidence>
<feature type="binding site" evidence="13">
    <location>
        <begin position="59"/>
        <end position="60"/>
    </location>
    <ligand>
        <name>phosphoenolpyruvate</name>
        <dbReference type="ChEBI" id="CHEBI:58702"/>
    </ligand>
</feature>
<dbReference type="SUPFAM" id="SSF55205">
    <property type="entry name" value="EPT/RTPC-like"/>
    <property type="match status" value="1"/>
</dbReference>
<dbReference type="EC" id="2.5.1.7" evidence="13"/>
<dbReference type="GO" id="GO:0051301">
    <property type="term" value="P:cell division"/>
    <property type="evidence" value="ECO:0007669"/>
    <property type="project" value="UniProtKB-KW"/>
</dbReference>
<dbReference type="Pfam" id="PF00275">
    <property type="entry name" value="EPSP_synthase"/>
    <property type="match status" value="1"/>
</dbReference>
<keyword evidence="3 13" id="KW-0963">Cytoplasm</keyword>
<dbReference type="GO" id="GO:0019277">
    <property type="term" value="P:UDP-N-acetylgalactosamine biosynthetic process"/>
    <property type="evidence" value="ECO:0007669"/>
    <property type="project" value="InterPro"/>
</dbReference>
<dbReference type="InterPro" id="IPR001986">
    <property type="entry name" value="Enolpyruvate_Tfrase_dom"/>
</dbReference>
<dbReference type="InterPro" id="IPR036968">
    <property type="entry name" value="Enolpyruvate_Tfrase_sf"/>
</dbReference>
<comment type="function">
    <text evidence="10 13">Cell wall formation. Adds enolpyruvyl to UDP-N-acetylglucosamine.</text>
</comment>
<evidence type="ECO:0000256" key="13">
    <source>
        <dbReference type="HAMAP-Rule" id="MF_00111"/>
    </source>
</evidence>
<keyword evidence="4 13" id="KW-0132">Cell division</keyword>
<dbReference type="GO" id="GO:0008760">
    <property type="term" value="F:UDP-N-acetylglucosamine 1-carboxyvinyltransferase activity"/>
    <property type="evidence" value="ECO:0007669"/>
    <property type="project" value="UniProtKB-UniRule"/>
</dbReference>
<evidence type="ECO:0000256" key="11">
    <source>
        <dbReference type="ARBA" id="ARBA00038367"/>
    </source>
</evidence>
<feature type="active site" description="Proton donor" evidence="13">
    <location>
        <position position="157"/>
    </location>
</feature>
<evidence type="ECO:0000256" key="2">
    <source>
        <dbReference type="ARBA" id="ARBA00004752"/>
    </source>
</evidence>
<evidence type="ECO:0000256" key="12">
    <source>
        <dbReference type="ARBA" id="ARBA00047527"/>
    </source>
</evidence>
<evidence type="ECO:0000256" key="9">
    <source>
        <dbReference type="ARBA" id="ARBA00023316"/>
    </source>
</evidence>
<keyword evidence="13" id="KW-0670">Pyruvate</keyword>
<evidence type="ECO:0000256" key="10">
    <source>
        <dbReference type="ARBA" id="ARBA00037534"/>
    </source>
</evidence>
<dbReference type="InterPro" id="IPR005750">
    <property type="entry name" value="UDP_GlcNAc_COvinyl_MurA"/>
</dbReference>